<proteinExistence type="predicted"/>
<dbReference type="EMBL" id="VUNA01000006">
    <property type="protein sequence ID" value="MST70569.1"/>
    <property type="molecule type" value="Genomic_DNA"/>
</dbReference>
<dbReference type="RefSeq" id="WP_154554135.1">
    <property type="nucleotide sequence ID" value="NZ_JAQXUZ010000014.1"/>
</dbReference>
<name>A0A6N7XKW3_9FIRM</name>
<dbReference type="Proteomes" id="UP000469424">
    <property type="component" value="Unassembled WGS sequence"/>
</dbReference>
<accession>A0A6N7XKW3</accession>
<sequence length="278" mass="31867">MEIYSFTGKSGTGKSYSAARICREKHIDAIIDDGLLIYRGGIAAGRSAKECSSKAAAMRTALFNYDDHREEVRKKLLELNPDKLMVIGTSDRMVNWILDALELPAPNHRMYIEDFTTEEQRKVAGEHRMQGGEHAIPVPMGQLKRNFAGYILNPTRFFRSRALQEESGKERTIVRPPFSYSGKFEIREEAIRDIIMIAAEAHRGCIKVLNFYHNGNVSGFNLVVEVRIRKFPGAGRHCIMFQQEIWQVLRTMTSFSLGHVNIQVKDVYIRKSEREKRK</sequence>
<protein>
    <submittedName>
        <fullName evidence="1">Uncharacterized protein</fullName>
    </submittedName>
</protein>
<organism evidence="1 2">
    <name type="scientific">Mogibacterium kristiansenii</name>
    <dbReference type="NCBI Taxonomy" id="2606708"/>
    <lineage>
        <taxon>Bacteria</taxon>
        <taxon>Bacillati</taxon>
        <taxon>Bacillota</taxon>
        <taxon>Clostridia</taxon>
        <taxon>Peptostreptococcales</taxon>
        <taxon>Anaerovoracaceae</taxon>
        <taxon>Mogibacterium</taxon>
    </lineage>
</organism>
<dbReference type="AlphaFoldDB" id="A0A6N7XKW3"/>
<keyword evidence="2" id="KW-1185">Reference proteome</keyword>
<evidence type="ECO:0000313" key="1">
    <source>
        <dbReference type="EMBL" id="MST70569.1"/>
    </source>
</evidence>
<gene>
    <name evidence="1" type="ORF">FYJ65_04305</name>
</gene>
<evidence type="ECO:0000313" key="2">
    <source>
        <dbReference type="Proteomes" id="UP000469424"/>
    </source>
</evidence>
<comment type="caution">
    <text evidence="1">The sequence shown here is derived from an EMBL/GenBank/DDBJ whole genome shotgun (WGS) entry which is preliminary data.</text>
</comment>
<reference evidence="1 2" key="1">
    <citation type="submission" date="2019-08" db="EMBL/GenBank/DDBJ databases">
        <title>In-depth cultivation of the pig gut microbiome towards novel bacterial diversity and tailored functional studies.</title>
        <authorList>
            <person name="Wylensek D."/>
            <person name="Hitch T.C.A."/>
            <person name="Clavel T."/>
        </authorList>
    </citation>
    <scope>NUCLEOTIDE SEQUENCE [LARGE SCALE GENOMIC DNA]</scope>
    <source>
        <strain evidence="1 2">WCA-MUC-591-APC-4B</strain>
    </source>
</reference>